<sequence length="58" mass="6629">MPRRECWRPLGGGFRQPPGPVSSPASPLLETLIKYCICNTDYSMYRLFHLSPLLYSIV</sequence>
<evidence type="ECO:0000256" key="1">
    <source>
        <dbReference type="SAM" id="MobiDB-lite"/>
    </source>
</evidence>
<name>G3IBV3_CRIGR</name>
<reference evidence="3" key="1">
    <citation type="journal article" date="2011" name="Nat. Biotechnol.">
        <title>The genomic sequence of the Chinese hamster ovary (CHO)-K1 cell line.</title>
        <authorList>
            <person name="Xu X."/>
            <person name="Nagarajan H."/>
            <person name="Lewis N.E."/>
            <person name="Pan S."/>
            <person name="Cai Z."/>
            <person name="Liu X."/>
            <person name="Chen W."/>
            <person name="Xie M."/>
            <person name="Wang W."/>
            <person name="Hammond S."/>
            <person name="Andersen M.R."/>
            <person name="Neff N."/>
            <person name="Passarelli B."/>
            <person name="Koh W."/>
            <person name="Fan H.C."/>
            <person name="Wang J."/>
            <person name="Gui Y."/>
            <person name="Lee K.H."/>
            <person name="Betenbaugh M.J."/>
            <person name="Quake S.R."/>
            <person name="Famili I."/>
            <person name="Palsson B.O."/>
            <person name="Wang J."/>
        </authorList>
    </citation>
    <scope>NUCLEOTIDE SEQUENCE [LARGE SCALE GENOMIC DNA]</scope>
    <source>
        <strain evidence="3">CHO K1 cell line</strain>
    </source>
</reference>
<accession>G3IBV3</accession>
<dbReference type="AlphaFoldDB" id="G3IBV3"/>
<dbReference type="Proteomes" id="UP000001075">
    <property type="component" value="Unassembled WGS sequence"/>
</dbReference>
<feature type="region of interest" description="Disordered" evidence="1">
    <location>
        <begin position="1"/>
        <end position="22"/>
    </location>
</feature>
<dbReference type="InParanoid" id="G3IBV3"/>
<evidence type="ECO:0000313" key="3">
    <source>
        <dbReference type="Proteomes" id="UP000001075"/>
    </source>
</evidence>
<proteinExistence type="predicted"/>
<organism evidence="2 3">
    <name type="scientific">Cricetulus griseus</name>
    <name type="common">Chinese hamster</name>
    <name type="synonym">Cricetulus barabensis griseus</name>
    <dbReference type="NCBI Taxonomy" id="10029"/>
    <lineage>
        <taxon>Eukaryota</taxon>
        <taxon>Metazoa</taxon>
        <taxon>Chordata</taxon>
        <taxon>Craniata</taxon>
        <taxon>Vertebrata</taxon>
        <taxon>Euteleostomi</taxon>
        <taxon>Mammalia</taxon>
        <taxon>Eutheria</taxon>
        <taxon>Euarchontoglires</taxon>
        <taxon>Glires</taxon>
        <taxon>Rodentia</taxon>
        <taxon>Myomorpha</taxon>
        <taxon>Muroidea</taxon>
        <taxon>Cricetidae</taxon>
        <taxon>Cricetinae</taxon>
        <taxon>Cricetulus</taxon>
    </lineage>
</organism>
<protein>
    <submittedName>
        <fullName evidence="2">Uncharacterized protein</fullName>
    </submittedName>
</protein>
<gene>
    <name evidence="2" type="ORF">I79_021136</name>
</gene>
<dbReference type="EMBL" id="JH001858">
    <property type="protein sequence ID" value="EGW12912.1"/>
    <property type="molecule type" value="Genomic_DNA"/>
</dbReference>
<evidence type="ECO:0000313" key="2">
    <source>
        <dbReference type="EMBL" id="EGW12912.1"/>
    </source>
</evidence>